<reference evidence="2 3" key="1">
    <citation type="submission" date="2019-08" db="EMBL/GenBank/DDBJ databases">
        <title>Deep-cultivation of Planctomycetes and their phenomic and genomic characterization uncovers novel biology.</title>
        <authorList>
            <person name="Wiegand S."/>
            <person name="Jogler M."/>
            <person name="Boedeker C."/>
            <person name="Pinto D."/>
            <person name="Vollmers J."/>
            <person name="Rivas-Marin E."/>
            <person name="Kohn T."/>
            <person name="Peeters S.H."/>
            <person name="Heuer A."/>
            <person name="Rast P."/>
            <person name="Oberbeckmann S."/>
            <person name="Bunk B."/>
            <person name="Jeske O."/>
            <person name="Meyerdierks A."/>
            <person name="Storesund J.E."/>
            <person name="Kallscheuer N."/>
            <person name="Luecker S."/>
            <person name="Lage O.M."/>
            <person name="Pohl T."/>
            <person name="Merkel B.J."/>
            <person name="Hornburger P."/>
            <person name="Mueller R.-W."/>
            <person name="Bruemmer F."/>
            <person name="Labrenz M."/>
            <person name="Spormann A.M."/>
            <person name="Op den Camp H."/>
            <person name="Overmann J."/>
            <person name="Amann R."/>
            <person name="Jetten M.S.M."/>
            <person name="Mascher T."/>
            <person name="Medema M.H."/>
            <person name="Devos D.P."/>
            <person name="Kaster A.-K."/>
            <person name="Ovreas L."/>
            <person name="Rohde M."/>
            <person name="Galperin M.Y."/>
            <person name="Jogler C."/>
        </authorList>
    </citation>
    <scope>NUCLEOTIDE SEQUENCE [LARGE SCALE GENOMIC DNA]</scope>
    <source>
        <strain evidence="2 3">OJF2</strain>
    </source>
</reference>
<organism evidence="2 3">
    <name type="scientific">Aquisphaera giovannonii</name>
    <dbReference type="NCBI Taxonomy" id="406548"/>
    <lineage>
        <taxon>Bacteria</taxon>
        <taxon>Pseudomonadati</taxon>
        <taxon>Planctomycetota</taxon>
        <taxon>Planctomycetia</taxon>
        <taxon>Isosphaerales</taxon>
        <taxon>Isosphaeraceae</taxon>
        <taxon>Aquisphaera</taxon>
    </lineage>
</organism>
<evidence type="ECO:0000256" key="1">
    <source>
        <dbReference type="SAM" id="MobiDB-lite"/>
    </source>
</evidence>
<dbReference type="EMBL" id="CP042997">
    <property type="protein sequence ID" value="QEH31947.1"/>
    <property type="molecule type" value="Genomic_DNA"/>
</dbReference>
<evidence type="ECO:0008006" key="4">
    <source>
        <dbReference type="Google" id="ProtNLM"/>
    </source>
</evidence>
<feature type="region of interest" description="Disordered" evidence="1">
    <location>
        <begin position="66"/>
        <end position="85"/>
    </location>
</feature>
<accession>A0A5B9VVI8</accession>
<evidence type="ECO:0000313" key="2">
    <source>
        <dbReference type="EMBL" id="QEH31947.1"/>
    </source>
</evidence>
<keyword evidence="3" id="KW-1185">Reference proteome</keyword>
<sequence>MTPGGERYPFIQREPGLGESGLVPLLPLTLAARTSLPITGLLDTGATVNVLPYGIGLQLGAVWDSRSRRSRSAATSLRSKPGAWS</sequence>
<proteinExistence type="predicted"/>
<dbReference type="KEGG" id="agv:OJF2_04140"/>
<dbReference type="PROSITE" id="PS00141">
    <property type="entry name" value="ASP_PROTEASE"/>
    <property type="match status" value="1"/>
</dbReference>
<gene>
    <name evidence="2" type="ORF">OJF2_04140</name>
</gene>
<name>A0A5B9VVI8_9BACT</name>
<evidence type="ECO:0000313" key="3">
    <source>
        <dbReference type="Proteomes" id="UP000324233"/>
    </source>
</evidence>
<dbReference type="AlphaFoldDB" id="A0A5B9VVI8"/>
<dbReference type="GO" id="GO:0006508">
    <property type="term" value="P:proteolysis"/>
    <property type="evidence" value="ECO:0007669"/>
    <property type="project" value="InterPro"/>
</dbReference>
<dbReference type="GO" id="GO:0004190">
    <property type="term" value="F:aspartic-type endopeptidase activity"/>
    <property type="evidence" value="ECO:0007669"/>
    <property type="project" value="InterPro"/>
</dbReference>
<dbReference type="Proteomes" id="UP000324233">
    <property type="component" value="Chromosome"/>
</dbReference>
<dbReference type="InterPro" id="IPR001969">
    <property type="entry name" value="Aspartic_peptidase_AS"/>
</dbReference>
<protein>
    <recommendedName>
        <fullName evidence="4">Peptidase A2 domain-containing protein</fullName>
    </recommendedName>
</protein>